<keyword evidence="2" id="KW-0521">NADP</keyword>
<comment type="caution">
    <text evidence="4">The sequence shown here is derived from an EMBL/GenBank/DDBJ whole genome shotgun (WGS) entry which is preliminary data.</text>
</comment>
<dbReference type="Proteomes" id="UP001610446">
    <property type="component" value="Unassembled WGS sequence"/>
</dbReference>
<evidence type="ECO:0000313" key="4">
    <source>
        <dbReference type="EMBL" id="KAL2840506.1"/>
    </source>
</evidence>
<accession>A0ABR4JKZ5</accession>
<dbReference type="InterPro" id="IPR002347">
    <property type="entry name" value="SDR_fam"/>
</dbReference>
<dbReference type="SUPFAM" id="SSF51735">
    <property type="entry name" value="NAD(P)-binding Rossmann-fold domains"/>
    <property type="match status" value="1"/>
</dbReference>
<dbReference type="PANTHER" id="PTHR43618">
    <property type="entry name" value="7-ALPHA-HYDROXYSTEROID DEHYDROGENASE"/>
    <property type="match status" value="1"/>
</dbReference>
<keyword evidence="5" id="KW-1185">Reference proteome</keyword>
<dbReference type="Pfam" id="PF13561">
    <property type="entry name" value="adh_short_C2"/>
    <property type="match status" value="1"/>
</dbReference>
<evidence type="ECO:0000256" key="3">
    <source>
        <dbReference type="ARBA" id="ARBA00023002"/>
    </source>
</evidence>
<comment type="similarity">
    <text evidence="1">Belongs to the short-chain dehydrogenases/reductases (SDR) family.</text>
</comment>
<keyword evidence="3" id="KW-0560">Oxidoreductase</keyword>
<dbReference type="InterPro" id="IPR036291">
    <property type="entry name" value="NAD(P)-bd_dom_sf"/>
</dbReference>
<organism evidence="4 5">
    <name type="scientific">Aspergillus pseudoustus</name>
    <dbReference type="NCBI Taxonomy" id="1810923"/>
    <lineage>
        <taxon>Eukaryota</taxon>
        <taxon>Fungi</taxon>
        <taxon>Dikarya</taxon>
        <taxon>Ascomycota</taxon>
        <taxon>Pezizomycotina</taxon>
        <taxon>Eurotiomycetes</taxon>
        <taxon>Eurotiomycetidae</taxon>
        <taxon>Eurotiales</taxon>
        <taxon>Aspergillaceae</taxon>
        <taxon>Aspergillus</taxon>
        <taxon>Aspergillus subgen. Nidulantes</taxon>
    </lineage>
</organism>
<proteinExistence type="inferred from homology"/>
<evidence type="ECO:0000313" key="5">
    <source>
        <dbReference type="Proteomes" id="UP001610446"/>
    </source>
</evidence>
<dbReference type="Gene3D" id="3.40.50.720">
    <property type="entry name" value="NAD(P)-binding Rossmann-like Domain"/>
    <property type="match status" value="1"/>
</dbReference>
<gene>
    <name evidence="4" type="ORF">BJY01DRAFT_236711</name>
</gene>
<dbReference type="PANTHER" id="PTHR43618:SF4">
    <property type="entry name" value="SHORT CHAIN DEHYDROGENASE_REDUCTASE FAMILY (AFU_ORTHOLOGUE AFUA_7G04540)"/>
    <property type="match status" value="1"/>
</dbReference>
<dbReference type="EMBL" id="JBFXLU010000120">
    <property type="protein sequence ID" value="KAL2840506.1"/>
    <property type="molecule type" value="Genomic_DNA"/>
</dbReference>
<protein>
    <recommendedName>
        <fullName evidence="6">NAD(P)-binding protein</fullName>
    </recommendedName>
</protein>
<evidence type="ECO:0000256" key="1">
    <source>
        <dbReference type="ARBA" id="ARBA00006484"/>
    </source>
</evidence>
<sequence length="310" mass="33343">MESSLRISSLFDVAGRWVVITGAGRIRPLDNEMGTLLIRLASGIGRMLAKGCIVNGAHVILVDINENALSDTKDELDRISVSQPGANTSQIVTFNGDLSTEVGINGIVKRIKSLRTYLDALFHCAGIRYTNQITYTPGESLNQLEAATKSAPYQGWEHTFRLNVLAPYYLTAGLISLLGNAAAEGEGRGCVVLFSSPASVHNHQFVPAYQTSKAAVDHLVRILAAEFADFYIRVNALSPGIVPSGMTPNDGKSNLRLAHETPAKRPGNEEDMVGCALWLMSKAGSFMDGKVIRNEGGRLLILKGVTSNSD</sequence>
<dbReference type="InterPro" id="IPR052178">
    <property type="entry name" value="Sec_Metab_Biosynth_SDR"/>
</dbReference>
<dbReference type="PRINTS" id="PR00081">
    <property type="entry name" value="GDHRDH"/>
</dbReference>
<reference evidence="4 5" key="1">
    <citation type="submission" date="2024-07" db="EMBL/GenBank/DDBJ databases">
        <title>Section-level genome sequencing and comparative genomics of Aspergillus sections Usti and Cavernicolus.</title>
        <authorList>
            <consortium name="Lawrence Berkeley National Laboratory"/>
            <person name="Nybo J.L."/>
            <person name="Vesth T.C."/>
            <person name="Theobald S."/>
            <person name="Frisvad J.C."/>
            <person name="Larsen T.O."/>
            <person name="Kjaerboelling I."/>
            <person name="Rothschild-Mancinelli K."/>
            <person name="Lyhne E.K."/>
            <person name="Kogle M.E."/>
            <person name="Barry K."/>
            <person name="Clum A."/>
            <person name="Na H."/>
            <person name="Ledsgaard L."/>
            <person name="Lin J."/>
            <person name="Lipzen A."/>
            <person name="Kuo A."/>
            <person name="Riley R."/>
            <person name="Mondo S."/>
            <person name="Labutti K."/>
            <person name="Haridas S."/>
            <person name="Pangalinan J."/>
            <person name="Salamov A.A."/>
            <person name="Simmons B.A."/>
            <person name="Magnuson J.K."/>
            <person name="Chen J."/>
            <person name="Drula E."/>
            <person name="Henrissat B."/>
            <person name="Wiebenga A."/>
            <person name="Lubbers R.J."/>
            <person name="Gomes A.C."/>
            <person name="Makela M.R."/>
            <person name="Stajich J."/>
            <person name="Grigoriev I.V."/>
            <person name="Mortensen U.H."/>
            <person name="De Vries R.P."/>
            <person name="Baker S.E."/>
            <person name="Andersen M.R."/>
        </authorList>
    </citation>
    <scope>NUCLEOTIDE SEQUENCE [LARGE SCALE GENOMIC DNA]</scope>
    <source>
        <strain evidence="4 5">CBS 123904</strain>
    </source>
</reference>
<evidence type="ECO:0008006" key="6">
    <source>
        <dbReference type="Google" id="ProtNLM"/>
    </source>
</evidence>
<evidence type="ECO:0000256" key="2">
    <source>
        <dbReference type="ARBA" id="ARBA00022857"/>
    </source>
</evidence>
<name>A0ABR4JKZ5_9EURO</name>